<keyword evidence="3" id="KW-1185">Reference proteome</keyword>
<protein>
    <submittedName>
        <fullName evidence="2">Uncharacterized protein</fullName>
    </submittedName>
</protein>
<dbReference type="Proteomes" id="UP000298663">
    <property type="component" value="Unassembled WGS sequence"/>
</dbReference>
<proteinExistence type="predicted"/>
<reference evidence="2 3" key="2">
    <citation type="journal article" date="2019" name="G3 (Bethesda)">
        <title>Hybrid Assembly of the Genome of the Entomopathogenic Nematode Steinernema carpocapsae Identifies the X-Chromosome.</title>
        <authorList>
            <person name="Serra L."/>
            <person name="Macchietto M."/>
            <person name="Macias-Munoz A."/>
            <person name="McGill C.J."/>
            <person name="Rodriguez I.M."/>
            <person name="Rodriguez B."/>
            <person name="Murad R."/>
            <person name="Mortazavi A."/>
        </authorList>
    </citation>
    <scope>NUCLEOTIDE SEQUENCE [LARGE SCALE GENOMIC DNA]</scope>
    <source>
        <strain evidence="2 3">ALL</strain>
    </source>
</reference>
<organism evidence="2 3">
    <name type="scientific">Steinernema carpocapsae</name>
    <name type="common">Entomopathogenic nematode</name>
    <dbReference type="NCBI Taxonomy" id="34508"/>
    <lineage>
        <taxon>Eukaryota</taxon>
        <taxon>Metazoa</taxon>
        <taxon>Ecdysozoa</taxon>
        <taxon>Nematoda</taxon>
        <taxon>Chromadorea</taxon>
        <taxon>Rhabditida</taxon>
        <taxon>Tylenchina</taxon>
        <taxon>Panagrolaimomorpha</taxon>
        <taxon>Strongyloidoidea</taxon>
        <taxon>Steinernematidae</taxon>
        <taxon>Steinernema</taxon>
    </lineage>
</organism>
<gene>
    <name evidence="2" type="ORF">L596_010121</name>
</gene>
<evidence type="ECO:0000313" key="2">
    <source>
        <dbReference type="EMBL" id="TKR96043.1"/>
    </source>
</evidence>
<reference evidence="2 3" key="1">
    <citation type="journal article" date="2015" name="Genome Biol.">
        <title>Comparative genomics of Steinernema reveals deeply conserved gene regulatory networks.</title>
        <authorList>
            <person name="Dillman A.R."/>
            <person name="Macchietto M."/>
            <person name="Porter C.F."/>
            <person name="Rogers A."/>
            <person name="Williams B."/>
            <person name="Antoshechkin I."/>
            <person name="Lee M.M."/>
            <person name="Goodwin Z."/>
            <person name="Lu X."/>
            <person name="Lewis E.E."/>
            <person name="Goodrich-Blair H."/>
            <person name="Stock S.P."/>
            <person name="Adams B.J."/>
            <person name="Sternberg P.W."/>
            <person name="Mortazavi A."/>
        </authorList>
    </citation>
    <scope>NUCLEOTIDE SEQUENCE [LARGE SCALE GENOMIC DNA]</scope>
    <source>
        <strain evidence="2 3">ALL</strain>
    </source>
</reference>
<comment type="caution">
    <text evidence="2">The sequence shown here is derived from an EMBL/GenBank/DDBJ whole genome shotgun (WGS) entry which is preliminary data.</text>
</comment>
<evidence type="ECO:0000313" key="3">
    <source>
        <dbReference type="Proteomes" id="UP000298663"/>
    </source>
</evidence>
<feature type="signal peptide" evidence="1">
    <location>
        <begin position="1"/>
        <end position="17"/>
    </location>
</feature>
<dbReference type="EMBL" id="AZBU02000002">
    <property type="protein sequence ID" value="TKR96043.1"/>
    <property type="molecule type" value="Genomic_DNA"/>
</dbReference>
<dbReference type="AlphaFoldDB" id="A0A4U5PHV6"/>
<sequence length="371" mass="42433">MLLSVAILLGCFSAVLAGTLGVNINDSKYPFCPMEELANNYFHSVTCEGFVRVKMYGLTREKLNEKVDNLLQDAKAQRVTFGSCEIRSFYFNETAWLFVKMPDLTQNSSKITDRNVSFWITDLRDKEGFIPFPSSEWTFLAKGFTANEFDEMTAEEWIKQKAICDPQNWYFDMIKQKLKNWGSQGWFSLTNTSIREKTAHCSPLKQYVLYDPIQVKRSNGSEEVKDFLYFLDHECRKEIMTQAYDDLAMYVMQGESGEYHFSYARNESCYLRKASHDLGELPHWFMVPETEGMPIVDSSIRTTTMAITSTVRPTSQNNHTTPGEASTDLPHLEVRVESAQKMKITHADKFVGPQGATLSLVTSLILVIFMA</sequence>
<evidence type="ECO:0000256" key="1">
    <source>
        <dbReference type="SAM" id="SignalP"/>
    </source>
</evidence>
<feature type="chain" id="PRO_5020516100" evidence="1">
    <location>
        <begin position="18"/>
        <end position="371"/>
    </location>
</feature>
<accession>A0A4U5PHV6</accession>
<name>A0A4U5PHV6_STECR</name>
<keyword evidence="1" id="KW-0732">Signal</keyword>